<feature type="transmembrane region" description="Helical" evidence="1">
    <location>
        <begin position="34"/>
        <end position="60"/>
    </location>
</feature>
<sequence length="78" mass="8363">MANAVQVLPSMGNPRPNNLVEEELEEEGSLLTRFVCCLIVAIVVIFLITLVVMGLVTVFWPSTMPSQPVTSANNGFGG</sequence>
<dbReference type="Proteomes" id="UP000008281">
    <property type="component" value="Unassembled WGS sequence"/>
</dbReference>
<accession>E3MYW2</accession>
<organism evidence="3">
    <name type="scientific">Caenorhabditis remanei</name>
    <name type="common">Caenorhabditis vulgaris</name>
    <dbReference type="NCBI Taxonomy" id="31234"/>
    <lineage>
        <taxon>Eukaryota</taxon>
        <taxon>Metazoa</taxon>
        <taxon>Ecdysozoa</taxon>
        <taxon>Nematoda</taxon>
        <taxon>Chromadorea</taxon>
        <taxon>Rhabditida</taxon>
        <taxon>Rhabditina</taxon>
        <taxon>Rhabditomorpha</taxon>
        <taxon>Rhabditoidea</taxon>
        <taxon>Rhabditidae</taxon>
        <taxon>Peloderinae</taxon>
        <taxon>Caenorhabditis</taxon>
    </lineage>
</organism>
<dbReference type="AlphaFoldDB" id="E3MYW2"/>
<reference evidence="2" key="1">
    <citation type="submission" date="2007-07" db="EMBL/GenBank/DDBJ databases">
        <title>PCAP assembly of the Caenorhabditis remanei genome.</title>
        <authorList>
            <consortium name="The Caenorhabditis remanei Sequencing Consortium"/>
            <person name="Wilson R.K."/>
        </authorList>
    </citation>
    <scope>NUCLEOTIDE SEQUENCE [LARGE SCALE GENOMIC DNA]</scope>
    <source>
        <strain evidence="2">PB4641</strain>
    </source>
</reference>
<dbReference type="InParanoid" id="E3MYW2"/>
<keyword evidence="1" id="KW-0472">Membrane</keyword>
<gene>
    <name evidence="2" type="ORF">CRE_04187</name>
</gene>
<dbReference type="EMBL" id="DS268498">
    <property type="protein sequence ID" value="EFP12207.1"/>
    <property type="molecule type" value="Genomic_DNA"/>
</dbReference>
<dbReference type="HOGENOM" id="CLU_2624390_0_0_1"/>
<name>E3MYW2_CAERE</name>
<proteinExistence type="predicted"/>
<keyword evidence="1" id="KW-0812">Transmembrane</keyword>
<keyword evidence="1" id="KW-1133">Transmembrane helix</keyword>
<evidence type="ECO:0000256" key="1">
    <source>
        <dbReference type="SAM" id="Phobius"/>
    </source>
</evidence>
<protein>
    <submittedName>
        <fullName evidence="2">Uncharacterized protein</fullName>
    </submittedName>
</protein>
<keyword evidence="3" id="KW-1185">Reference proteome</keyword>
<evidence type="ECO:0000313" key="2">
    <source>
        <dbReference type="EMBL" id="EFP12207.1"/>
    </source>
</evidence>
<evidence type="ECO:0000313" key="3">
    <source>
        <dbReference type="Proteomes" id="UP000008281"/>
    </source>
</evidence>